<sequence length="385" mass="42953">MRKAFLHVYTRLSKSESDEVRSTLRFLTGRNSASGTLSSLFRSAVGEDPGRGNIESPESMVAAGERPPDKEESQYIDSVVKLLNASLPQDGHSQQNIRRHYDLFYGQLKHILDQSAGAATAGGAVAGSRGPRDLAPGASDSSEELYNKLMMLQLTEAFTISAASKIVLARQFHHFDQLMANIAVFPPLARLELALLVFYRTADPQISSQYYKEWIKSFHKFPPAIQRVFWRGLYGRGDASKRTHGIDAAIAGIHDWEPAHTITMYQALFETAHLLPQPAELSRNQGLFVAVLRVLAPHKQLKKYAVRVVKLSMETKLGGESAAQANVMSHYKFVTSLDTILHEIYNSPKLHGPQHSELMAELDDIFKTISSEEQDVKSRMALRYT</sequence>
<evidence type="ECO:0000256" key="1">
    <source>
        <dbReference type="SAM" id="MobiDB-lite"/>
    </source>
</evidence>
<evidence type="ECO:0000313" key="2">
    <source>
        <dbReference type="EMBL" id="GMM57606.1"/>
    </source>
</evidence>
<protein>
    <submittedName>
        <fullName evidence="2">Smt1 protein</fullName>
    </submittedName>
</protein>
<accession>A0AAV5S2E5</accession>
<dbReference type="EMBL" id="BTGD01000013">
    <property type="protein sequence ID" value="GMM57606.1"/>
    <property type="molecule type" value="Genomic_DNA"/>
</dbReference>
<reference evidence="2 3" key="1">
    <citation type="journal article" date="2023" name="Elife">
        <title>Identification of key yeast species and microbe-microbe interactions impacting larval growth of Drosophila in the wild.</title>
        <authorList>
            <person name="Mure A."/>
            <person name="Sugiura Y."/>
            <person name="Maeda R."/>
            <person name="Honda K."/>
            <person name="Sakurai N."/>
            <person name="Takahashi Y."/>
            <person name="Watada M."/>
            <person name="Katoh T."/>
            <person name="Gotoh A."/>
            <person name="Gotoh Y."/>
            <person name="Taniguchi I."/>
            <person name="Nakamura K."/>
            <person name="Hayashi T."/>
            <person name="Katayama T."/>
            <person name="Uemura T."/>
            <person name="Hattori Y."/>
        </authorList>
    </citation>
    <scope>NUCLEOTIDE SEQUENCE [LARGE SCALE GENOMIC DNA]</scope>
    <source>
        <strain evidence="2 3">KH-74</strain>
    </source>
</reference>
<evidence type="ECO:0000313" key="3">
    <source>
        <dbReference type="Proteomes" id="UP001377567"/>
    </source>
</evidence>
<dbReference type="Proteomes" id="UP001377567">
    <property type="component" value="Unassembled WGS sequence"/>
</dbReference>
<gene>
    <name evidence="2" type="ORF">DAKH74_042220</name>
</gene>
<organism evidence="2 3">
    <name type="scientific">Maudiozyma humilis</name>
    <name type="common">Sour dough yeast</name>
    <name type="synonym">Kazachstania humilis</name>
    <dbReference type="NCBI Taxonomy" id="51915"/>
    <lineage>
        <taxon>Eukaryota</taxon>
        <taxon>Fungi</taxon>
        <taxon>Dikarya</taxon>
        <taxon>Ascomycota</taxon>
        <taxon>Saccharomycotina</taxon>
        <taxon>Saccharomycetes</taxon>
        <taxon>Saccharomycetales</taxon>
        <taxon>Saccharomycetaceae</taxon>
        <taxon>Maudiozyma</taxon>
    </lineage>
</organism>
<dbReference type="AlphaFoldDB" id="A0AAV5S2E5"/>
<feature type="region of interest" description="Disordered" evidence="1">
    <location>
        <begin position="44"/>
        <end position="70"/>
    </location>
</feature>
<name>A0AAV5S2E5_MAUHU</name>
<comment type="caution">
    <text evidence="2">The sequence shown here is derived from an EMBL/GenBank/DDBJ whole genome shotgun (WGS) entry which is preliminary data.</text>
</comment>
<keyword evidence="3" id="KW-1185">Reference proteome</keyword>
<proteinExistence type="predicted"/>